<dbReference type="InterPro" id="IPR027417">
    <property type="entry name" value="P-loop_NTPase"/>
</dbReference>
<dbReference type="PANTHER" id="PTHR30121:SF6">
    <property type="entry name" value="SLR6007 PROTEIN"/>
    <property type="match status" value="1"/>
</dbReference>
<dbReference type="CDD" id="cd01127">
    <property type="entry name" value="TrwB_TraG_TraD_VirD4"/>
    <property type="match status" value="1"/>
</dbReference>
<reference evidence="4" key="1">
    <citation type="submission" date="2020-09" db="EMBL/GenBank/DDBJ databases">
        <title>The genome sequence of strain Labrenzia suaedae 4C16A.</title>
        <authorList>
            <person name="Liu Y."/>
        </authorList>
    </citation>
    <scope>NUCLEOTIDE SEQUENCE [LARGE SCALE GENOMIC DNA]</scope>
    <source>
        <strain evidence="4">4C16A</strain>
    </source>
</reference>
<accession>A0ABR9CSX7</accession>
<dbReference type="InterPro" id="IPR033186">
    <property type="entry name" value="HerA_C"/>
</dbReference>
<evidence type="ECO:0000313" key="3">
    <source>
        <dbReference type="EMBL" id="MBD8893970.1"/>
    </source>
</evidence>
<evidence type="ECO:0000259" key="2">
    <source>
        <dbReference type="Pfam" id="PF05872"/>
    </source>
</evidence>
<dbReference type="Pfam" id="PF05872">
    <property type="entry name" value="HerA_C"/>
    <property type="match status" value="1"/>
</dbReference>
<dbReference type="EMBL" id="JACYXI010000018">
    <property type="protein sequence ID" value="MBD8893970.1"/>
    <property type="molecule type" value="Genomic_DNA"/>
</dbReference>
<feature type="compositionally biased region" description="Basic and acidic residues" evidence="1">
    <location>
        <begin position="439"/>
        <end position="461"/>
    </location>
</feature>
<reference evidence="3 4" key="2">
    <citation type="journal article" date="2021" name="Int. J. Syst. Evol. Microbiol.">
        <title>Roseibium litorale sp. nov., isolated from a tidal flat sediment and proposal for the reclassification of Labrenzia polysiphoniae as Roseibium polysiphoniae comb. nov.</title>
        <authorList>
            <person name="Liu Y."/>
            <person name="Pei T."/>
            <person name="Du J."/>
            <person name="Chao M."/>
            <person name="Deng M.R."/>
            <person name="Zhu H."/>
        </authorList>
    </citation>
    <scope>NUCLEOTIDE SEQUENCE [LARGE SCALE GENOMIC DNA]</scope>
    <source>
        <strain evidence="3 4">4C16A</strain>
    </source>
</reference>
<evidence type="ECO:0000313" key="4">
    <source>
        <dbReference type="Proteomes" id="UP000632063"/>
    </source>
</evidence>
<dbReference type="RefSeq" id="WP_192150466.1">
    <property type="nucleotide sequence ID" value="NZ_JACYXI010000018.1"/>
</dbReference>
<keyword evidence="4" id="KW-1185">Reference proteome</keyword>
<protein>
    <submittedName>
        <fullName evidence="3">DUF853 domain-containing protein</fullName>
    </submittedName>
</protein>
<comment type="caution">
    <text evidence="3">The sequence shown here is derived from an EMBL/GenBank/DDBJ whole genome shotgun (WGS) entry which is preliminary data.</text>
</comment>
<evidence type="ECO:0000256" key="1">
    <source>
        <dbReference type="SAM" id="MobiDB-lite"/>
    </source>
</evidence>
<dbReference type="Proteomes" id="UP000632063">
    <property type="component" value="Unassembled WGS sequence"/>
</dbReference>
<feature type="domain" description="Helicase HerA-like C-terminal" evidence="2">
    <location>
        <begin position="21"/>
        <end position="525"/>
    </location>
</feature>
<dbReference type="Gene3D" id="3.40.50.300">
    <property type="entry name" value="P-loop containing nucleotide triphosphate hydrolases"/>
    <property type="match status" value="2"/>
</dbReference>
<dbReference type="InterPro" id="IPR051162">
    <property type="entry name" value="T4SS_component"/>
</dbReference>
<name>A0ABR9CSX7_9HYPH</name>
<gene>
    <name evidence="3" type="ORF">IG616_20685</name>
</gene>
<sequence length="529" mass="58100">MTLGDLGDDVTASDSIYIGGSNGKDEILALKLANRHGLITGATGTGKTVSLQILAEGFSAAGVPVFCADVKGDLSGVAAAGTPKDFLDKRAKTIGFSDRYSYEAFPAIFWDLYGEQGHPVRTTVSEVGPLLLSRLLELNDTQEGVLNVLFELADDEGLLLLDMKDLRAMLAHVADRAEELSRHYGNVSKASVGAIQRRLLVLERQGGDLLFGEPALDIRDLMRTAPDGRGMISVLAADKLMQSPRLYAVFLLWLLSELFEELPEIGDPEKPKLVFFFDEAHLLFNDAPKALIDKVEQVVRLIRSKGVGVYFVTQNPSDVPETVLSQLGNRVQHALRAFTPRDQKAVRAAAETFRPNPELDTERVITELGVGEALVSTLEGKGVPSIVQHTLVRPPSSRLGPVTEAERRTMIQTSPIFGLYDRTRDRESAYELLMERAQIKQRQEERQRDEEDRVASKEGAPRRTRSGFQIPDFGRDDRPRPASTRQRAQRSSSRDSVLEAGLKSAARSLGSSLGRALVRGVLGSLKRGF</sequence>
<proteinExistence type="predicted"/>
<dbReference type="SUPFAM" id="SSF52540">
    <property type="entry name" value="P-loop containing nucleoside triphosphate hydrolases"/>
    <property type="match status" value="1"/>
</dbReference>
<feature type="region of interest" description="Disordered" evidence="1">
    <location>
        <begin position="439"/>
        <end position="498"/>
    </location>
</feature>
<dbReference type="PANTHER" id="PTHR30121">
    <property type="entry name" value="UNCHARACTERIZED PROTEIN YJGR-RELATED"/>
    <property type="match status" value="1"/>
</dbReference>
<feature type="compositionally biased region" description="Low complexity" evidence="1">
    <location>
        <begin position="481"/>
        <end position="491"/>
    </location>
</feature>
<organism evidence="3 4">
    <name type="scientific">Roseibium litorale</name>
    <dbReference type="NCBI Taxonomy" id="2803841"/>
    <lineage>
        <taxon>Bacteria</taxon>
        <taxon>Pseudomonadati</taxon>
        <taxon>Pseudomonadota</taxon>
        <taxon>Alphaproteobacteria</taxon>
        <taxon>Hyphomicrobiales</taxon>
        <taxon>Stappiaceae</taxon>
        <taxon>Roseibium</taxon>
    </lineage>
</organism>